<sequence>MTVLQLFRRGRDTLQIAKHMRKSEAEVLRMLHILRSHEKRRKARFGSLDGNR</sequence>
<dbReference type="AlphaFoldDB" id="A0A2P9HK18"/>
<evidence type="ECO:0000313" key="1">
    <source>
        <dbReference type="EMBL" id="SPL64429.1"/>
    </source>
</evidence>
<dbReference type="Proteomes" id="UP000246073">
    <property type="component" value="Unassembled WGS sequence"/>
</dbReference>
<gene>
    <name evidence="1" type="ORF">OHAE_296</name>
</gene>
<evidence type="ECO:0008006" key="3">
    <source>
        <dbReference type="Google" id="ProtNLM"/>
    </source>
</evidence>
<organism evidence="1 2">
    <name type="scientific">Ochrobactrum soli</name>
    <dbReference type="NCBI Taxonomy" id="2448455"/>
    <lineage>
        <taxon>Bacteria</taxon>
        <taxon>Pseudomonadati</taxon>
        <taxon>Pseudomonadota</taxon>
        <taxon>Alphaproteobacteria</taxon>
        <taxon>Hyphomicrobiales</taxon>
        <taxon>Brucellaceae</taxon>
        <taxon>Brucella/Ochrobactrum group</taxon>
        <taxon>Ochrobactrum</taxon>
    </lineage>
</organism>
<protein>
    <recommendedName>
        <fullName evidence="3">Mobile element protein</fullName>
    </recommendedName>
</protein>
<proteinExistence type="predicted"/>
<reference evidence="2" key="1">
    <citation type="submission" date="2017-12" db="EMBL/GenBank/DDBJ databases">
        <authorList>
            <person name="Diaz M."/>
        </authorList>
    </citation>
    <scope>NUCLEOTIDE SEQUENCE [LARGE SCALE GENOMIC DNA]</scope>
    <source>
        <strain evidence="2">FI11154</strain>
    </source>
</reference>
<dbReference type="EMBL" id="OOFM01000005">
    <property type="protein sequence ID" value="SPL64429.1"/>
    <property type="molecule type" value="Genomic_DNA"/>
</dbReference>
<name>A0A2P9HK18_9HYPH</name>
<evidence type="ECO:0000313" key="2">
    <source>
        <dbReference type="Proteomes" id="UP000246073"/>
    </source>
</evidence>
<accession>A0A2P9HK18</accession>